<organism evidence="10 11">
    <name type="scientific">Metarhizium anisopliae (strain ARSEF 549)</name>
    <dbReference type="NCBI Taxonomy" id="3151832"/>
    <lineage>
        <taxon>Eukaryota</taxon>
        <taxon>Fungi</taxon>
        <taxon>Dikarya</taxon>
        <taxon>Ascomycota</taxon>
        <taxon>Pezizomycotina</taxon>
        <taxon>Sordariomycetes</taxon>
        <taxon>Hypocreomycetidae</taxon>
        <taxon>Hypocreales</taxon>
        <taxon>Clavicipitaceae</taxon>
        <taxon>Metarhizium</taxon>
    </lineage>
</organism>
<evidence type="ECO:0000313" key="10">
    <source>
        <dbReference type="EMBL" id="KID64655.1"/>
    </source>
</evidence>
<evidence type="ECO:0000259" key="9">
    <source>
        <dbReference type="PROSITE" id="PS50850"/>
    </source>
</evidence>
<dbReference type="FunFam" id="1.20.1250.20:FF:000064">
    <property type="entry name" value="MFS allantoate transporter"/>
    <property type="match status" value="1"/>
</dbReference>
<evidence type="ECO:0000256" key="2">
    <source>
        <dbReference type="ARBA" id="ARBA00022448"/>
    </source>
</evidence>
<comment type="subcellular location">
    <subcellularLocation>
        <location evidence="1">Membrane</location>
        <topology evidence="1">Multi-pass membrane protein</topology>
    </subcellularLocation>
</comment>
<feature type="transmembrane region" description="Helical" evidence="8">
    <location>
        <begin position="305"/>
        <end position="328"/>
    </location>
</feature>
<dbReference type="SUPFAM" id="SSF103473">
    <property type="entry name" value="MFS general substrate transporter"/>
    <property type="match status" value="1"/>
</dbReference>
<dbReference type="Pfam" id="PF07690">
    <property type="entry name" value="MFS_1"/>
    <property type="match status" value="1"/>
</dbReference>
<feature type="transmembrane region" description="Helical" evidence="8">
    <location>
        <begin position="206"/>
        <end position="224"/>
    </location>
</feature>
<gene>
    <name evidence="10" type="ORF">MAN_06829</name>
</gene>
<keyword evidence="5 8" id="KW-0472">Membrane</keyword>
<keyword evidence="3 8" id="KW-0812">Transmembrane</keyword>
<dbReference type="PANTHER" id="PTHR43791">
    <property type="entry name" value="PERMEASE-RELATED"/>
    <property type="match status" value="1"/>
</dbReference>
<evidence type="ECO:0000256" key="8">
    <source>
        <dbReference type="SAM" id="Phobius"/>
    </source>
</evidence>
<dbReference type="InterPro" id="IPR011701">
    <property type="entry name" value="MFS"/>
</dbReference>
<feature type="transmembrane region" description="Helical" evidence="8">
    <location>
        <begin position="236"/>
        <end position="256"/>
    </location>
</feature>
<evidence type="ECO:0000256" key="1">
    <source>
        <dbReference type="ARBA" id="ARBA00004141"/>
    </source>
</evidence>
<feature type="transmembrane region" description="Helical" evidence="8">
    <location>
        <begin position="400"/>
        <end position="419"/>
    </location>
</feature>
<dbReference type="GO" id="GO:0016020">
    <property type="term" value="C:membrane"/>
    <property type="evidence" value="ECO:0007669"/>
    <property type="project" value="UniProtKB-SubCell"/>
</dbReference>
<dbReference type="Gene3D" id="1.20.1250.20">
    <property type="entry name" value="MFS general substrate transporter like domains"/>
    <property type="match status" value="2"/>
</dbReference>
<keyword evidence="2" id="KW-0813">Transport</keyword>
<evidence type="ECO:0000256" key="6">
    <source>
        <dbReference type="ARBA" id="ARBA00037968"/>
    </source>
</evidence>
<keyword evidence="4 8" id="KW-1133">Transmembrane helix</keyword>
<feature type="transmembrane region" description="Helical" evidence="8">
    <location>
        <begin position="144"/>
        <end position="162"/>
    </location>
</feature>
<keyword evidence="11" id="KW-1185">Reference proteome</keyword>
<feature type="transmembrane region" description="Helical" evidence="8">
    <location>
        <begin position="77"/>
        <end position="104"/>
    </location>
</feature>
<evidence type="ECO:0000256" key="3">
    <source>
        <dbReference type="ARBA" id="ARBA00022692"/>
    </source>
</evidence>
<protein>
    <submittedName>
        <fullName evidence="10">Allantoate permease</fullName>
    </submittedName>
</protein>
<feature type="non-terminal residue" evidence="10">
    <location>
        <position position="1"/>
    </location>
</feature>
<feature type="transmembrane region" description="Helical" evidence="8">
    <location>
        <begin position="431"/>
        <end position="447"/>
    </location>
</feature>
<evidence type="ECO:0000256" key="5">
    <source>
        <dbReference type="ARBA" id="ARBA00023136"/>
    </source>
</evidence>
<evidence type="ECO:0000256" key="7">
    <source>
        <dbReference type="SAM" id="MobiDB-lite"/>
    </source>
</evidence>
<dbReference type="Proteomes" id="UP000031186">
    <property type="component" value="Unassembled WGS sequence"/>
</dbReference>
<proteinExistence type="inferred from homology"/>
<dbReference type="GO" id="GO:0022857">
    <property type="term" value="F:transmembrane transporter activity"/>
    <property type="evidence" value="ECO:0007669"/>
    <property type="project" value="InterPro"/>
</dbReference>
<dbReference type="InterPro" id="IPR036259">
    <property type="entry name" value="MFS_trans_sf"/>
</dbReference>
<evidence type="ECO:0000313" key="11">
    <source>
        <dbReference type="Proteomes" id="UP000031186"/>
    </source>
</evidence>
<name>A0A0B4ERQ4_METAF</name>
<feature type="domain" description="Major facilitator superfamily (MFS) profile" evidence="9">
    <location>
        <begin position="77"/>
        <end position="492"/>
    </location>
</feature>
<dbReference type="FunFam" id="1.20.1250.20:FF:000295">
    <property type="entry name" value="Unplaced genomic scaffold supercont1.7, whole genome shotgun sequence"/>
    <property type="match status" value="1"/>
</dbReference>
<accession>A0A0B4ERQ4</accession>
<comment type="similarity">
    <text evidence="6">Belongs to the major facilitator superfamily. Allantoate permease family.</text>
</comment>
<dbReference type="AlphaFoldDB" id="A0A0B4ERQ4"/>
<dbReference type="InterPro" id="IPR020846">
    <property type="entry name" value="MFS_dom"/>
</dbReference>
<sequence>MANSANDSSDGIQPHQEPQTAKSEADHVPQVDHASRMEDVQVVGRDKAAQFLKQAEHPVVVTPADNARVLRKIDWRILPIMLFVYCLQSLDKTTLSYASVFGLIEDTNLVGEEFSWLGSIVYLAQLVFQPLVAYSLVKFPVGKFSATMVFCWGAVLCGMTAAKDFGGLMASRLLLGAFEASVAPTFIAIVQMWYRRQEQTSRNASWYAMLGVVNMLGSLLTYGLGHIQSSLRPYQIIFLFCGCITVTFSIVMFLFMPDSPMQAKFLSREDKFIAIERLRMNQMGIGSGVWKWDHVKECLLDPKTWLWFLLMLIISIPSGGISTFGPLIIQSFGFDKFTTILFNIPFGAVQMIATLGGAWLADRIKMKSPVLLLLCLPPIAGCAILLAVGRAKSDRAVLLAGYYIISFYPGISPLIYSWSGQNTAGDTKRKVTTAMLFIGASAGNVIGPQLFKPSEKPRYDRGLRTNLALFVVLAVLIVLGMVLIRILNARQAAKRRELGKSENVKDLSMQKGAGQDSEVLNHVEESETVGDKAFDDVTDMKNEDFIYVY</sequence>
<dbReference type="EMBL" id="AZNF01000008">
    <property type="protein sequence ID" value="KID64655.1"/>
    <property type="molecule type" value="Genomic_DNA"/>
</dbReference>
<evidence type="ECO:0000256" key="4">
    <source>
        <dbReference type="ARBA" id="ARBA00022989"/>
    </source>
</evidence>
<feature type="transmembrane region" description="Helical" evidence="8">
    <location>
        <begin position="174"/>
        <end position="194"/>
    </location>
</feature>
<comment type="caution">
    <text evidence="10">The sequence shown here is derived from an EMBL/GenBank/DDBJ whole genome shotgun (WGS) entry which is preliminary data.</text>
</comment>
<dbReference type="HOGENOM" id="CLU_001265_0_5_1"/>
<feature type="transmembrane region" description="Helical" evidence="8">
    <location>
        <begin position="116"/>
        <end position="137"/>
    </location>
</feature>
<dbReference type="PROSITE" id="PS50850">
    <property type="entry name" value="MFS"/>
    <property type="match status" value="1"/>
</dbReference>
<feature type="region of interest" description="Disordered" evidence="7">
    <location>
        <begin position="1"/>
        <end position="29"/>
    </location>
</feature>
<dbReference type="VEuPathDB" id="FungiDB:MAN_06829"/>
<feature type="compositionally biased region" description="Polar residues" evidence="7">
    <location>
        <begin position="1"/>
        <end position="22"/>
    </location>
</feature>
<feature type="transmembrane region" description="Helical" evidence="8">
    <location>
        <begin position="370"/>
        <end position="388"/>
    </location>
</feature>
<dbReference type="OrthoDB" id="6730379at2759"/>
<feature type="transmembrane region" description="Helical" evidence="8">
    <location>
        <begin position="467"/>
        <end position="487"/>
    </location>
</feature>
<dbReference type="PANTHER" id="PTHR43791:SF59">
    <property type="entry name" value="TRANSPORTER, PUTATIVE (AFU_ORTHOLOGUE AFUA_1G06550)-RELATED"/>
    <property type="match status" value="1"/>
</dbReference>
<feature type="transmembrane region" description="Helical" evidence="8">
    <location>
        <begin position="340"/>
        <end position="361"/>
    </location>
</feature>
<reference evidence="10 11" key="1">
    <citation type="journal article" date="2014" name="Proc. Natl. Acad. Sci. U.S.A.">
        <title>Trajectory and genomic determinants of fungal-pathogen speciation and host adaptation.</title>
        <authorList>
            <person name="Hu X."/>
            <person name="Xiao G."/>
            <person name="Zheng P."/>
            <person name="Shang Y."/>
            <person name="Su Y."/>
            <person name="Zhang X."/>
            <person name="Liu X."/>
            <person name="Zhan S."/>
            <person name="St Leger R.J."/>
            <person name="Wang C."/>
        </authorList>
    </citation>
    <scope>NUCLEOTIDE SEQUENCE [LARGE SCALE GENOMIC DNA]</scope>
    <source>
        <strain evidence="10 11">ARSEF 549</strain>
    </source>
</reference>